<dbReference type="SUPFAM" id="SSF54631">
    <property type="entry name" value="CBS-domain pair"/>
    <property type="match status" value="1"/>
</dbReference>
<dbReference type="OrthoDB" id="235333at2"/>
<feature type="transmembrane region" description="Helical" evidence="6">
    <location>
        <begin position="96"/>
        <end position="116"/>
    </location>
</feature>
<reference evidence="9 10" key="1">
    <citation type="submission" date="2019-02" db="EMBL/GenBank/DDBJ databases">
        <title>Deep-cultivation of Planctomycetes and their phenomic and genomic characterization uncovers novel biology.</title>
        <authorList>
            <person name="Wiegand S."/>
            <person name="Jogler M."/>
            <person name="Boedeker C."/>
            <person name="Pinto D."/>
            <person name="Vollmers J."/>
            <person name="Rivas-Marin E."/>
            <person name="Kohn T."/>
            <person name="Peeters S.H."/>
            <person name="Heuer A."/>
            <person name="Rast P."/>
            <person name="Oberbeckmann S."/>
            <person name="Bunk B."/>
            <person name="Jeske O."/>
            <person name="Meyerdierks A."/>
            <person name="Storesund J.E."/>
            <person name="Kallscheuer N."/>
            <person name="Luecker S."/>
            <person name="Lage O.M."/>
            <person name="Pohl T."/>
            <person name="Merkel B.J."/>
            <person name="Hornburger P."/>
            <person name="Mueller R.-W."/>
            <person name="Bruemmer F."/>
            <person name="Labrenz M."/>
            <person name="Spormann A.M."/>
            <person name="Op den Camp H."/>
            <person name="Overmann J."/>
            <person name="Amann R."/>
            <person name="Jetten M.S.M."/>
            <person name="Mascher T."/>
            <person name="Medema M.H."/>
            <person name="Devos D.P."/>
            <person name="Kaster A.-K."/>
            <person name="Ovreas L."/>
            <person name="Rohde M."/>
            <person name="Galperin M.Y."/>
            <person name="Jogler C."/>
        </authorList>
    </citation>
    <scope>NUCLEOTIDE SEQUENCE [LARGE SCALE GENOMIC DNA]</scope>
    <source>
        <strain evidence="9 10">CA12</strain>
    </source>
</reference>
<evidence type="ECO:0000256" key="1">
    <source>
        <dbReference type="ARBA" id="ARBA00022737"/>
    </source>
</evidence>
<dbReference type="Pfam" id="PF03471">
    <property type="entry name" value="CorC_HlyC"/>
    <property type="match status" value="1"/>
</dbReference>
<dbReference type="InterPro" id="IPR016169">
    <property type="entry name" value="FAD-bd_PCMH_sub2"/>
</dbReference>
<dbReference type="InterPro" id="IPR002550">
    <property type="entry name" value="CNNM"/>
</dbReference>
<feature type="compositionally biased region" description="Basic and acidic residues" evidence="5">
    <location>
        <begin position="453"/>
        <end position="464"/>
    </location>
</feature>
<dbReference type="InterPro" id="IPR036318">
    <property type="entry name" value="FAD-bd_PCMH-like_sf"/>
</dbReference>
<evidence type="ECO:0000259" key="7">
    <source>
        <dbReference type="PROSITE" id="PS51371"/>
    </source>
</evidence>
<dbReference type="RefSeq" id="WP_145360783.1">
    <property type="nucleotide sequence ID" value="NZ_CP036265.1"/>
</dbReference>
<feature type="region of interest" description="Disordered" evidence="5">
    <location>
        <begin position="239"/>
        <end position="264"/>
    </location>
</feature>
<feature type="domain" description="CBS" evidence="7">
    <location>
        <begin position="291"/>
        <end position="349"/>
    </location>
</feature>
<sequence>MPDAFPPTALWLPGGLVMLALTLVSGFFSGSETALFFLSPEDQRELARGSAPQRAAARLLDQPDRLLSAVLFWNLLTNLTYFVVSVVVAETMLHEGYATAAGMIGLGGLASIILLGEVLPKSVAVAAPKMIAGLVALPLGLAVRAVDPLSPRLDALTRALTRTFWPKLETEEYLSADDLEHAVEAATATRELAGPERQVLRNVLELSDVTAEEIMRPRGAYLTLPSPVRRSHLGGRTPAGGFVAVVDPEGPPEDGAPPPNPSAADAQRVLILDSASSALGPNPNDPDPRLDGRAVPLPFLPWCASAAAAWALLAETGRPAAGVVNEYGEVVGVVTFDDVVDAVLRPDASRARRLLRSDPIRLCPQSADEPPRWEVAGLTTLRYLLKRLDLPDDLEETDPVTVTGLLLEELEQLPEPGDGCEWHGLRLTVEAVEGSDVRQVRVERIADYPPAEVGRERSGRDRGRGASGRGGNA</sequence>
<keyword evidence="4 6" id="KW-0472">Membrane</keyword>
<keyword evidence="10" id="KW-1185">Reference proteome</keyword>
<keyword evidence="1" id="KW-0677">Repeat</keyword>
<evidence type="ECO:0000256" key="5">
    <source>
        <dbReference type="SAM" id="MobiDB-lite"/>
    </source>
</evidence>
<dbReference type="InterPro" id="IPR005170">
    <property type="entry name" value="Transptr-assoc_dom"/>
</dbReference>
<keyword evidence="2 3" id="KW-0129">CBS domain</keyword>
<keyword evidence="4 6" id="KW-0812">Transmembrane</keyword>
<organism evidence="9 10">
    <name type="scientific">Alienimonas californiensis</name>
    <dbReference type="NCBI Taxonomy" id="2527989"/>
    <lineage>
        <taxon>Bacteria</taxon>
        <taxon>Pseudomonadati</taxon>
        <taxon>Planctomycetota</taxon>
        <taxon>Planctomycetia</taxon>
        <taxon>Planctomycetales</taxon>
        <taxon>Planctomycetaceae</taxon>
        <taxon>Alienimonas</taxon>
    </lineage>
</organism>
<dbReference type="Pfam" id="PF01595">
    <property type="entry name" value="CNNM"/>
    <property type="match status" value="1"/>
</dbReference>
<gene>
    <name evidence="9" type="ORF">CA12_39130</name>
</gene>
<feature type="transmembrane region" description="Helical" evidence="6">
    <location>
        <begin position="66"/>
        <end position="84"/>
    </location>
</feature>
<proteinExistence type="predicted"/>
<evidence type="ECO:0000259" key="8">
    <source>
        <dbReference type="PROSITE" id="PS51846"/>
    </source>
</evidence>
<accession>A0A517PEH7</accession>
<dbReference type="KEGG" id="acaf:CA12_39130"/>
<feature type="domain" description="CNNM transmembrane" evidence="8">
    <location>
        <begin position="7"/>
        <end position="200"/>
    </location>
</feature>
<dbReference type="InterPro" id="IPR000644">
    <property type="entry name" value="CBS_dom"/>
</dbReference>
<evidence type="ECO:0000256" key="6">
    <source>
        <dbReference type="SAM" id="Phobius"/>
    </source>
</evidence>
<dbReference type="SUPFAM" id="SSF56176">
    <property type="entry name" value="FAD-binding/transporter-associated domain-like"/>
    <property type="match status" value="1"/>
</dbReference>
<dbReference type="AlphaFoldDB" id="A0A517PEH7"/>
<name>A0A517PEH7_9PLAN</name>
<dbReference type="GO" id="GO:0005886">
    <property type="term" value="C:plasma membrane"/>
    <property type="evidence" value="ECO:0007669"/>
    <property type="project" value="TreeGrafter"/>
</dbReference>
<protein>
    <recommendedName>
        <fullName evidence="11">Magnesium and cobalt efflux protein CorC</fullName>
    </recommendedName>
</protein>
<evidence type="ECO:0008006" key="11">
    <source>
        <dbReference type="Google" id="ProtNLM"/>
    </source>
</evidence>
<dbReference type="PANTHER" id="PTHR22777:SF17">
    <property type="entry name" value="UPF0053 PROTEIN SLL0260"/>
    <property type="match status" value="1"/>
</dbReference>
<feature type="region of interest" description="Disordered" evidence="5">
    <location>
        <begin position="448"/>
        <end position="473"/>
    </location>
</feature>
<dbReference type="Gene3D" id="3.30.465.10">
    <property type="match status" value="1"/>
</dbReference>
<evidence type="ECO:0000256" key="2">
    <source>
        <dbReference type="ARBA" id="ARBA00023122"/>
    </source>
</evidence>
<keyword evidence="4 6" id="KW-1133">Transmembrane helix</keyword>
<evidence type="ECO:0000256" key="4">
    <source>
        <dbReference type="PROSITE-ProRule" id="PRU01193"/>
    </source>
</evidence>
<dbReference type="Proteomes" id="UP000318741">
    <property type="component" value="Chromosome"/>
</dbReference>
<dbReference type="InterPro" id="IPR046342">
    <property type="entry name" value="CBS_dom_sf"/>
</dbReference>
<dbReference type="PROSITE" id="PS51371">
    <property type="entry name" value="CBS"/>
    <property type="match status" value="1"/>
</dbReference>
<feature type="transmembrane region" description="Helical" evidence="6">
    <location>
        <begin position="12"/>
        <end position="38"/>
    </location>
</feature>
<dbReference type="SMART" id="SM01091">
    <property type="entry name" value="CorC_HlyC"/>
    <property type="match status" value="1"/>
</dbReference>
<evidence type="ECO:0000313" key="10">
    <source>
        <dbReference type="Proteomes" id="UP000318741"/>
    </source>
</evidence>
<evidence type="ECO:0000256" key="3">
    <source>
        <dbReference type="PROSITE-ProRule" id="PRU00703"/>
    </source>
</evidence>
<dbReference type="GO" id="GO:0050660">
    <property type="term" value="F:flavin adenine dinucleotide binding"/>
    <property type="evidence" value="ECO:0007669"/>
    <property type="project" value="InterPro"/>
</dbReference>
<dbReference type="PROSITE" id="PS51846">
    <property type="entry name" value="CNNM"/>
    <property type="match status" value="1"/>
</dbReference>
<dbReference type="EMBL" id="CP036265">
    <property type="protein sequence ID" value="QDT17780.1"/>
    <property type="molecule type" value="Genomic_DNA"/>
</dbReference>
<evidence type="ECO:0000313" key="9">
    <source>
        <dbReference type="EMBL" id="QDT17780.1"/>
    </source>
</evidence>
<dbReference type="PANTHER" id="PTHR22777">
    <property type="entry name" value="HEMOLYSIN-RELATED"/>
    <property type="match status" value="1"/>
</dbReference>